<dbReference type="EMBL" id="BAABBY010000007">
    <property type="protein sequence ID" value="GAA4207873.1"/>
    <property type="molecule type" value="Genomic_DNA"/>
</dbReference>
<dbReference type="SMART" id="SM00448">
    <property type="entry name" value="REC"/>
    <property type="match status" value="1"/>
</dbReference>
<feature type="domain" description="Response regulatory" evidence="2">
    <location>
        <begin position="2"/>
        <end position="115"/>
    </location>
</feature>
<dbReference type="InterPro" id="IPR046947">
    <property type="entry name" value="LytR-like"/>
</dbReference>
<evidence type="ECO:0000313" key="5">
    <source>
        <dbReference type="Proteomes" id="UP001501772"/>
    </source>
</evidence>
<keyword evidence="4" id="KW-0238">DNA-binding</keyword>
<feature type="domain" description="HTH LytTR-type" evidence="3">
    <location>
        <begin position="144"/>
        <end position="247"/>
    </location>
</feature>
<gene>
    <name evidence="4" type="ORF">GCM10022289_30940</name>
</gene>
<sequence length="247" mass="27933">MRAILVDDEAANLENLKILLNKHCPNIKVVANASNIEEAFTQVNLHHPDLLFLDIQMGKTTGFDLLNLLTEKTFEVVFVTAYDNYGIQAVKFAALDYLLKPVDPEELKAAVEKAEIRFRNKINGEQLNFLLSQIKKSESGSPKIALPQQHEIRYVSVSDIVRCVADNTYTFFFLTNGDKILISKPLKEYSDLLKPHGFIRAHQSHLVNPKFVKSWLKEDGGTLLMNNGDKIPVSKPNREMVKEVLGK</sequence>
<dbReference type="SMART" id="SM00850">
    <property type="entry name" value="LytTR"/>
    <property type="match status" value="1"/>
</dbReference>
<evidence type="ECO:0000313" key="4">
    <source>
        <dbReference type="EMBL" id="GAA4207873.1"/>
    </source>
</evidence>
<dbReference type="InterPro" id="IPR001789">
    <property type="entry name" value="Sig_transdc_resp-reg_receiver"/>
</dbReference>
<dbReference type="Gene3D" id="2.40.50.1020">
    <property type="entry name" value="LytTr DNA-binding domain"/>
    <property type="match status" value="1"/>
</dbReference>
<dbReference type="Proteomes" id="UP001501772">
    <property type="component" value="Unassembled WGS sequence"/>
</dbReference>
<protein>
    <submittedName>
        <fullName evidence="4">LytTR family DNA-binding domain-containing protein</fullName>
    </submittedName>
</protein>
<dbReference type="GO" id="GO:0003677">
    <property type="term" value="F:DNA binding"/>
    <property type="evidence" value="ECO:0007669"/>
    <property type="project" value="UniProtKB-KW"/>
</dbReference>
<keyword evidence="5" id="KW-1185">Reference proteome</keyword>
<feature type="modified residue" description="4-aspartylphosphate" evidence="1">
    <location>
        <position position="54"/>
    </location>
</feature>
<dbReference type="PROSITE" id="PS50110">
    <property type="entry name" value="RESPONSE_REGULATORY"/>
    <property type="match status" value="1"/>
</dbReference>
<reference evidence="5" key="1">
    <citation type="journal article" date="2019" name="Int. J. Syst. Evol. Microbiol.">
        <title>The Global Catalogue of Microorganisms (GCM) 10K type strain sequencing project: providing services to taxonomists for standard genome sequencing and annotation.</title>
        <authorList>
            <consortium name="The Broad Institute Genomics Platform"/>
            <consortium name="The Broad Institute Genome Sequencing Center for Infectious Disease"/>
            <person name="Wu L."/>
            <person name="Ma J."/>
        </authorList>
    </citation>
    <scope>NUCLEOTIDE SEQUENCE [LARGE SCALE GENOMIC DNA]</scope>
    <source>
        <strain evidence="5">JCM 17626</strain>
    </source>
</reference>
<dbReference type="RefSeq" id="WP_344852352.1">
    <property type="nucleotide sequence ID" value="NZ_BAABBY010000007.1"/>
</dbReference>
<dbReference type="PANTHER" id="PTHR37299">
    <property type="entry name" value="TRANSCRIPTIONAL REGULATOR-RELATED"/>
    <property type="match status" value="1"/>
</dbReference>
<comment type="caution">
    <text evidence="4">The sequence shown here is derived from an EMBL/GenBank/DDBJ whole genome shotgun (WGS) entry which is preliminary data.</text>
</comment>
<evidence type="ECO:0000256" key="1">
    <source>
        <dbReference type="PROSITE-ProRule" id="PRU00169"/>
    </source>
</evidence>
<dbReference type="Pfam" id="PF04397">
    <property type="entry name" value="LytTR"/>
    <property type="match status" value="1"/>
</dbReference>
<keyword evidence="1" id="KW-0597">Phosphoprotein</keyword>
<dbReference type="Gene3D" id="3.40.50.2300">
    <property type="match status" value="1"/>
</dbReference>
<dbReference type="PROSITE" id="PS50930">
    <property type="entry name" value="HTH_LYTTR"/>
    <property type="match status" value="1"/>
</dbReference>
<dbReference type="InterPro" id="IPR007492">
    <property type="entry name" value="LytTR_DNA-bd_dom"/>
</dbReference>
<evidence type="ECO:0000259" key="3">
    <source>
        <dbReference type="PROSITE" id="PS50930"/>
    </source>
</evidence>
<accession>A0ABP8BIL9</accession>
<dbReference type="PANTHER" id="PTHR37299:SF1">
    <property type="entry name" value="STAGE 0 SPORULATION PROTEIN A HOMOLOG"/>
    <property type="match status" value="1"/>
</dbReference>
<name>A0ABP8BIL9_9SPHI</name>
<dbReference type="Pfam" id="PF00072">
    <property type="entry name" value="Response_reg"/>
    <property type="match status" value="1"/>
</dbReference>
<dbReference type="InterPro" id="IPR011006">
    <property type="entry name" value="CheY-like_superfamily"/>
</dbReference>
<organism evidence="4 5">
    <name type="scientific">Pedobacter jeongneungensis</name>
    <dbReference type="NCBI Taxonomy" id="947309"/>
    <lineage>
        <taxon>Bacteria</taxon>
        <taxon>Pseudomonadati</taxon>
        <taxon>Bacteroidota</taxon>
        <taxon>Sphingobacteriia</taxon>
        <taxon>Sphingobacteriales</taxon>
        <taxon>Sphingobacteriaceae</taxon>
        <taxon>Pedobacter</taxon>
    </lineage>
</organism>
<dbReference type="SUPFAM" id="SSF52172">
    <property type="entry name" value="CheY-like"/>
    <property type="match status" value="1"/>
</dbReference>
<proteinExistence type="predicted"/>
<evidence type="ECO:0000259" key="2">
    <source>
        <dbReference type="PROSITE" id="PS50110"/>
    </source>
</evidence>